<name>A0A6P6BFJ9_DURZI</name>
<dbReference type="Proteomes" id="UP000515121">
    <property type="component" value="Unplaced"/>
</dbReference>
<dbReference type="PANTHER" id="PTHR33116:SF86">
    <property type="entry name" value="REVERSE TRANSCRIPTASE DOMAIN-CONTAINING PROTEIN"/>
    <property type="match status" value="1"/>
</dbReference>
<keyword evidence="1" id="KW-1185">Reference proteome</keyword>
<proteinExistence type="predicted"/>
<gene>
    <name evidence="2" type="primary">LOC111317671</name>
</gene>
<dbReference type="AlphaFoldDB" id="A0A6P6BFJ9"/>
<dbReference type="RefSeq" id="XP_022775844.1">
    <property type="nucleotide sequence ID" value="XM_022920109.1"/>
</dbReference>
<sequence length="237" mass="27617">MWKNEKTGTCLRRERQITDFRATLEDYELETWDSMDLVSHRQRVKKLKLSSKSERVKHVLQQYKDSSGQRISFNKSAQYFSGNTTETQQKEIRKVFRVQITSNPEKYLGLPSMVGRDRKRAFRGLKDRISSRLASWSSKALSQWAGKSEINSTISNYWWKHGNARAGINRMSWKRTCKPKTEKGMGFRDVAKFNKAMLAKQGWRLLTNTNILAYGVLKAKYFPSTSLLNLNWVAIPH</sequence>
<organism evidence="1 2">
    <name type="scientific">Durio zibethinus</name>
    <name type="common">Durian</name>
    <dbReference type="NCBI Taxonomy" id="66656"/>
    <lineage>
        <taxon>Eukaryota</taxon>
        <taxon>Viridiplantae</taxon>
        <taxon>Streptophyta</taxon>
        <taxon>Embryophyta</taxon>
        <taxon>Tracheophyta</taxon>
        <taxon>Spermatophyta</taxon>
        <taxon>Magnoliopsida</taxon>
        <taxon>eudicotyledons</taxon>
        <taxon>Gunneridae</taxon>
        <taxon>Pentapetalae</taxon>
        <taxon>rosids</taxon>
        <taxon>malvids</taxon>
        <taxon>Malvales</taxon>
        <taxon>Malvaceae</taxon>
        <taxon>Helicteroideae</taxon>
        <taxon>Durio</taxon>
    </lineage>
</organism>
<protein>
    <submittedName>
        <fullName evidence="2">Uncharacterized protein LOC111317671</fullName>
    </submittedName>
</protein>
<dbReference type="OrthoDB" id="1734132at2759"/>
<accession>A0A6P6BFJ9</accession>
<dbReference type="GeneID" id="111317671"/>
<evidence type="ECO:0000313" key="1">
    <source>
        <dbReference type="Proteomes" id="UP000515121"/>
    </source>
</evidence>
<reference evidence="2" key="1">
    <citation type="submission" date="2025-08" db="UniProtKB">
        <authorList>
            <consortium name="RefSeq"/>
        </authorList>
    </citation>
    <scope>IDENTIFICATION</scope>
    <source>
        <tissue evidence="2">Fruit stalk</tissue>
    </source>
</reference>
<dbReference type="PANTHER" id="PTHR33116">
    <property type="entry name" value="REVERSE TRANSCRIPTASE ZINC-BINDING DOMAIN-CONTAINING PROTEIN-RELATED-RELATED"/>
    <property type="match status" value="1"/>
</dbReference>
<dbReference type="KEGG" id="dzi:111317671"/>
<evidence type="ECO:0000313" key="2">
    <source>
        <dbReference type="RefSeq" id="XP_022775844.1"/>
    </source>
</evidence>